<dbReference type="SUPFAM" id="SSF50978">
    <property type="entry name" value="WD40 repeat-like"/>
    <property type="match status" value="1"/>
</dbReference>
<dbReference type="InterPro" id="IPR015943">
    <property type="entry name" value="WD40/YVTN_repeat-like_dom_sf"/>
</dbReference>
<dbReference type="SMART" id="SM00320">
    <property type="entry name" value="WD40"/>
    <property type="match status" value="3"/>
</dbReference>
<dbReference type="InterPro" id="IPR036322">
    <property type="entry name" value="WD40_repeat_dom_sf"/>
</dbReference>
<dbReference type="AlphaFoldDB" id="A0A7J6PDK5"/>
<dbReference type="Proteomes" id="UP000541610">
    <property type="component" value="Unassembled WGS sequence"/>
</dbReference>
<dbReference type="EMBL" id="JABANP010000035">
    <property type="protein sequence ID" value="KAF4694264.1"/>
    <property type="molecule type" value="Genomic_DNA"/>
</dbReference>
<reference evidence="1 2" key="1">
    <citation type="submission" date="2020-04" db="EMBL/GenBank/DDBJ databases">
        <title>Perkinsus olseni comparative genomics.</title>
        <authorList>
            <person name="Bogema D.R."/>
        </authorList>
    </citation>
    <scope>NUCLEOTIDE SEQUENCE [LARGE SCALE GENOMIC DNA]</scope>
    <source>
        <strain evidence="1">00978-12</strain>
    </source>
</reference>
<dbReference type="OrthoDB" id="2288928at2759"/>
<dbReference type="InterPro" id="IPR001680">
    <property type="entry name" value="WD40_rpt"/>
</dbReference>
<comment type="caution">
    <text evidence="1">The sequence shown here is derived from an EMBL/GenBank/DDBJ whole genome shotgun (WGS) entry which is preliminary data.</text>
</comment>
<evidence type="ECO:0000313" key="2">
    <source>
        <dbReference type="Proteomes" id="UP000541610"/>
    </source>
</evidence>
<accession>A0A7J6PDK5</accession>
<proteinExistence type="predicted"/>
<organism evidence="1 2">
    <name type="scientific">Perkinsus olseni</name>
    <name type="common">Perkinsus atlanticus</name>
    <dbReference type="NCBI Taxonomy" id="32597"/>
    <lineage>
        <taxon>Eukaryota</taxon>
        <taxon>Sar</taxon>
        <taxon>Alveolata</taxon>
        <taxon>Perkinsozoa</taxon>
        <taxon>Perkinsea</taxon>
        <taxon>Perkinsida</taxon>
        <taxon>Perkinsidae</taxon>
        <taxon>Perkinsus</taxon>
    </lineage>
</organism>
<sequence length="152" mass="16669">MPPTSLPPLPDIILPEHTFDVRFHPAEQLLASATISGDVIFHTYDQISRVVEKAGHFHTHRQSCRVVRWQPTQGDWIMSGSADGTVSQNDRSGKQLWLSSKMNAGVSTMEVINDTGLVAAGSDEGQILVFDPRIHGKKSVHKTRSAFAGPEV</sequence>
<dbReference type="Pfam" id="PF00400">
    <property type="entry name" value="WD40"/>
    <property type="match status" value="1"/>
</dbReference>
<name>A0A7J6PDK5_PEROL</name>
<protein>
    <submittedName>
        <fullName evidence="1">WD domain repeat-containing protein 55</fullName>
    </submittedName>
</protein>
<evidence type="ECO:0000313" key="1">
    <source>
        <dbReference type="EMBL" id="KAF4694264.1"/>
    </source>
</evidence>
<dbReference type="Gene3D" id="2.130.10.10">
    <property type="entry name" value="YVTN repeat-like/Quinoprotein amine dehydrogenase"/>
    <property type="match status" value="1"/>
</dbReference>
<gene>
    <name evidence="1" type="primary">WDR55_1</name>
    <name evidence="1" type="ORF">FOZ60_008743</name>
</gene>